<keyword evidence="2" id="KW-1185">Reference proteome</keyword>
<organism evidence="1 2">
    <name type="scientific">Paenibacillus odorifer</name>
    <dbReference type="NCBI Taxonomy" id="189426"/>
    <lineage>
        <taxon>Bacteria</taxon>
        <taxon>Bacillati</taxon>
        <taxon>Bacillota</taxon>
        <taxon>Bacilli</taxon>
        <taxon>Bacillales</taxon>
        <taxon>Paenibacillaceae</taxon>
        <taxon>Paenibacillus</taxon>
    </lineage>
</organism>
<reference evidence="1 2" key="1">
    <citation type="submission" date="2016-11" db="EMBL/GenBank/DDBJ databases">
        <title>Paenibacillus species isolates.</title>
        <authorList>
            <person name="Beno S.M."/>
        </authorList>
    </citation>
    <scope>NUCLEOTIDE SEQUENCE [LARGE SCALE GENOMIC DNA]</scope>
    <source>
        <strain evidence="1 2">FSL H7-0433</strain>
    </source>
</reference>
<comment type="caution">
    <text evidence="1">The sequence shown here is derived from an EMBL/GenBank/DDBJ whole genome shotgun (WGS) entry which is preliminary data.</text>
</comment>
<dbReference type="Proteomes" id="UP000187158">
    <property type="component" value="Unassembled WGS sequence"/>
</dbReference>
<proteinExistence type="predicted"/>
<protein>
    <submittedName>
        <fullName evidence="1">Uncharacterized protein</fullName>
    </submittedName>
</protein>
<name>A0ABX3GEV7_9BACL</name>
<gene>
    <name evidence="1" type="ORF">BSO21_29155</name>
</gene>
<accession>A0ABX3GEV7</accession>
<evidence type="ECO:0000313" key="2">
    <source>
        <dbReference type="Proteomes" id="UP000187158"/>
    </source>
</evidence>
<evidence type="ECO:0000313" key="1">
    <source>
        <dbReference type="EMBL" id="OMD10064.1"/>
    </source>
</evidence>
<sequence>MGVGATVGAGVTVAVGVGATVGVKVGVTVGATVAVGVEVAVPHTLMYFQTPSGPLRSGRSPCVHHLAS</sequence>
<dbReference type="EMBL" id="MPVP01000355">
    <property type="protein sequence ID" value="OMD10064.1"/>
    <property type="molecule type" value="Genomic_DNA"/>
</dbReference>